<organism evidence="6 7">
    <name type="scientific">Hyunsoonleella jejuensis</name>
    <dbReference type="NCBI Taxonomy" id="419940"/>
    <lineage>
        <taxon>Bacteria</taxon>
        <taxon>Pseudomonadati</taxon>
        <taxon>Bacteroidota</taxon>
        <taxon>Flavobacteriia</taxon>
        <taxon>Flavobacteriales</taxon>
        <taxon>Flavobacteriaceae</taxon>
    </lineage>
</organism>
<dbReference type="InterPro" id="IPR006439">
    <property type="entry name" value="HAD-SF_hydro_IA"/>
</dbReference>
<comment type="similarity">
    <text evidence="2">Belongs to the HAD-like hydrolase superfamily. CbbY/CbbZ/Gph/YieH family.</text>
</comment>
<dbReference type="RefSeq" id="WP_092578297.1">
    <property type="nucleotide sequence ID" value="NZ_FOFN01000002.1"/>
</dbReference>
<accession>A0A1H9FWV8</accession>
<name>A0A1H9FWV8_9FLAO</name>
<dbReference type="EMBL" id="FOFN01000002">
    <property type="protein sequence ID" value="SEQ42396.1"/>
    <property type="molecule type" value="Genomic_DNA"/>
</dbReference>
<dbReference type="Gene3D" id="1.10.150.240">
    <property type="entry name" value="Putative phosphatase, domain 2"/>
    <property type="match status" value="1"/>
</dbReference>
<protein>
    <submittedName>
        <fullName evidence="6">Haloacid dehalogenase superfamily, subfamily IA, variant 3 with third motif having DD or ED</fullName>
    </submittedName>
</protein>
<evidence type="ECO:0000256" key="5">
    <source>
        <dbReference type="ARBA" id="ARBA00023277"/>
    </source>
</evidence>
<dbReference type="PANTHER" id="PTHR46193">
    <property type="entry name" value="6-PHOSPHOGLUCONATE PHOSPHATASE"/>
    <property type="match status" value="1"/>
</dbReference>
<evidence type="ECO:0000256" key="2">
    <source>
        <dbReference type="ARBA" id="ARBA00006171"/>
    </source>
</evidence>
<dbReference type="OrthoDB" id="9797743at2"/>
<dbReference type="InterPro" id="IPR036412">
    <property type="entry name" value="HAD-like_sf"/>
</dbReference>
<proteinExistence type="inferred from homology"/>
<dbReference type="GO" id="GO:0046872">
    <property type="term" value="F:metal ion binding"/>
    <property type="evidence" value="ECO:0007669"/>
    <property type="project" value="UniProtKB-KW"/>
</dbReference>
<dbReference type="Pfam" id="PF13419">
    <property type="entry name" value="HAD_2"/>
    <property type="match status" value="1"/>
</dbReference>
<keyword evidence="4" id="KW-0460">Magnesium</keyword>
<dbReference type="GO" id="GO:0003824">
    <property type="term" value="F:catalytic activity"/>
    <property type="evidence" value="ECO:0007669"/>
    <property type="project" value="UniProtKB-ARBA"/>
</dbReference>
<dbReference type="SFLD" id="SFLDG01129">
    <property type="entry name" value="C1.5:_HAD__Beta-PGM__Phosphata"/>
    <property type="match status" value="1"/>
</dbReference>
<evidence type="ECO:0000313" key="6">
    <source>
        <dbReference type="EMBL" id="SEQ42396.1"/>
    </source>
</evidence>
<sequence length="224" mass="25419">MLKAVIFDMDGVIIDSEPMHRKAYLDMFDEVGIEVSNEMYESFTGQSTLNICRRLCDHFSLKETPETLVTLKRKHYKQFFNTNSDLALIDGVLDLIKNYYENGLTLILGSSASMSGINMIFERFDLNQYFKTKLSGADLKQSKPHPEIFEKAAEASGYGRNECIVIEDSTNGIAAAKSAGIYCVGYDSFHSKNQDYSKADKVINDFKEIFFEKISEDFKKVSPQ</sequence>
<evidence type="ECO:0000313" key="7">
    <source>
        <dbReference type="Proteomes" id="UP000198999"/>
    </source>
</evidence>
<dbReference type="InterPro" id="IPR041492">
    <property type="entry name" value="HAD_2"/>
</dbReference>
<dbReference type="SFLD" id="SFLDS00003">
    <property type="entry name" value="Haloacid_Dehalogenase"/>
    <property type="match status" value="1"/>
</dbReference>
<dbReference type="AlphaFoldDB" id="A0A1H9FWV8"/>
<dbReference type="STRING" id="419940.SAMN05421824_1604"/>
<dbReference type="InterPro" id="IPR023214">
    <property type="entry name" value="HAD_sf"/>
</dbReference>
<gene>
    <name evidence="6" type="ORF">SAMN05421824_1604</name>
</gene>
<reference evidence="6 7" key="1">
    <citation type="submission" date="2016-10" db="EMBL/GenBank/DDBJ databases">
        <authorList>
            <person name="de Groot N.N."/>
        </authorList>
    </citation>
    <scope>NUCLEOTIDE SEQUENCE [LARGE SCALE GENOMIC DNA]</scope>
    <source>
        <strain evidence="6 7">DSM 21035</strain>
    </source>
</reference>
<keyword evidence="7" id="KW-1185">Reference proteome</keyword>
<keyword evidence="5" id="KW-0119">Carbohydrate metabolism</keyword>
<dbReference type="Proteomes" id="UP000198999">
    <property type="component" value="Unassembled WGS sequence"/>
</dbReference>
<evidence type="ECO:0000256" key="4">
    <source>
        <dbReference type="ARBA" id="ARBA00022842"/>
    </source>
</evidence>
<dbReference type="NCBIfam" id="TIGR01509">
    <property type="entry name" value="HAD-SF-IA-v3"/>
    <property type="match status" value="1"/>
</dbReference>
<dbReference type="InterPro" id="IPR051600">
    <property type="entry name" value="Beta-PGM-like"/>
</dbReference>
<keyword evidence="3" id="KW-0479">Metal-binding</keyword>
<dbReference type="SUPFAM" id="SSF56784">
    <property type="entry name" value="HAD-like"/>
    <property type="match status" value="1"/>
</dbReference>
<dbReference type="Gene3D" id="3.40.50.1000">
    <property type="entry name" value="HAD superfamily/HAD-like"/>
    <property type="match status" value="1"/>
</dbReference>
<dbReference type="SFLD" id="SFLDG01135">
    <property type="entry name" value="C1.5.6:_HAD__Beta-PGM__Phospha"/>
    <property type="match status" value="1"/>
</dbReference>
<evidence type="ECO:0000256" key="3">
    <source>
        <dbReference type="ARBA" id="ARBA00022723"/>
    </source>
</evidence>
<evidence type="ECO:0000256" key="1">
    <source>
        <dbReference type="ARBA" id="ARBA00001946"/>
    </source>
</evidence>
<dbReference type="InterPro" id="IPR023198">
    <property type="entry name" value="PGP-like_dom2"/>
</dbReference>
<dbReference type="PANTHER" id="PTHR46193:SF18">
    <property type="entry name" value="HEXITOL PHOSPHATASE B"/>
    <property type="match status" value="1"/>
</dbReference>
<comment type="cofactor">
    <cofactor evidence="1">
        <name>Mg(2+)</name>
        <dbReference type="ChEBI" id="CHEBI:18420"/>
    </cofactor>
</comment>